<dbReference type="Pfam" id="PF01476">
    <property type="entry name" value="LysM"/>
    <property type="match status" value="2"/>
</dbReference>
<dbReference type="Proteomes" id="UP000249720">
    <property type="component" value="Unassembled WGS sequence"/>
</dbReference>
<gene>
    <name evidence="7" type="ORF">LX80_00055</name>
</gene>
<feature type="chain" id="PRO_5016120381" description="Peptidoglycan hydrolase" evidence="5">
    <location>
        <begin position="20"/>
        <end position="367"/>
    </location>
</feature>
<dbReference type="Pfam" id="PF01832">
    <property type="entry name" value="Glucosaminidase"/>
    <property type="match status" value="1"/>
</dbReference>
<proteinExistence type="predicted"/>
<dbReference type="AlphaFoldDB" id="A0A2W7SF48"/>
<keyword evidence="8" id="KW-1185">Reference proteome</keyword>
<dbReference type="RefSeq" id="WP_111293054.1">
    <property type="nucleotide sequence ID" value="NZ_QKZV01000001.1"/>
</dbReference>
<name>A0A2W7SF48_9BACT</name>
<dbReference type="SMART" id="SM00047">
    <property type="entry name" value="LYZ2"/>
    <property type="match status" value="1"/>
</dbReference>
<evidence type="ECO:0000259" key="6">
    <source>
        <dbReference type="SMART" id="SM00047"/>
    </source>
</evidence>
<keyword evidence="3 7" id="KW-0378">Hydrolase</keyword>
<evidence type="ECO:0000256" key="4">
    <source>
        <dbReference type="ARBA" id="ARBA00032108"/>
    </source>
</evidence>
<keyword evidence="2" id="KW-0081">Bacteriolytic enzyme</keyword>
<dbReference type="GO" id="GO:0004040">
    <property type="term" value="F:amidase activity"/>
    <property type="evidence" value="ECO:0007669"/>
    <property type="project" value="InterPro"/>
</dbReference>
<feature type="domain" description="Mannosyl-glycoprotein endo-beta-N-acetylglucosamidase-like" evidence="6">
    <location>
        <begin position="15"/>
        <end position="165"/>
    </location>
</feature>
<comment type="caution">
    <text evidence="7">The sequence shown here is derived from an EMBL/GenBank/DDBJ whole genome shotgun (WGS) entry which is preliminary data.</text>
</comment>
<keyword evidence="5" id="KW-0732">Signal</keyword>
<dbReference type="InterPro" id="IPR018392">
    <property type="entry name" value="LysM"/>
</dbReference>
<dbReference type="InterPro" id="IPR002901">
    <property type="entry name" value="MGlyc_endo_b_GlcNAc-like_dom"/>
</dbReference>
<evidence type="ECO:0000313" key="8">
    <source>
        <dbReference type="Proteomes" id="UP000249720"/>
    </source>
</evidence>
<evidence type="ECO:0000256" key="1">
    <source>
        <dbReference type="ARBA" id="ARBA00022529"/>
    </source>
</evidence>
<accession>A0A2W7SF48</accession>
<dbReference type="GO" id="GO:0042742">
    <property type="term" value="P:defense response to bacterium"/>
    <property type="evidence" value="ECO:0007669"/>
    <property type="project" value="UniProtKB-KW"/>
</dbReference>
<dbReference type="OrthoDB" id="977752at2"/>
<protein>
    <recommendedName>
        <fullName evidence="4">Peptidoglycan hydrolase</fullName>
    </recommendedName>
</protein>
<dbReference type="GO" id="GO:0031640">
    <property type="term" value="P:killing of cells of another organism"/>
    <property type="evidence" value="ECO:0007669"/>
    <property type="project" value="UniProtKB-KW"/>
</dbReference>
<evidence type="ECO:0000256" key="2">
    <source>
        <dbReference type="ARBA" id="ARBA00022638"/>
    </source>
</evidence>
<sequence>MKLFGFLFFFFMGLQTAMAQTDKTIAYINEYKDIAIQEMIRTGVPASITLAQGILESSCGQSDLCKKSNNHFGIKCKNDWTGDRVFHDDDLKHECFRSYPNAAASFQDHSNFLKNRPYYQSLFQLDPTDYEGWAYGLKKAGYATEKDYAQRLIELIQRYHLNDYTVIALNKEKQQQNIVQASAVEKENNTLNKPLPNNENIENAFESDNNQSIVKVNEWQKQPAIETTVSEKASYPEGIFTINHLKVIYATKGTALLSIANQYQINLSRLLEYNDLENEDILQKSQLIFLEKKLKKGSKDFHTVKNNEDLYTICQVEGVRLENILQYNKLEKTMQPLPGEKIYLRFPAPTTPKYTTIAAENYTTTSR</sequence>
<evidence type="ECO:0000256" key="3">
    <source>
        <dbReference type="ARBA" id="ARBA00022801"/>
    </source>
</evidence>
<dbReference type="Gene3D" id="1.10.530.10">
    <property type="match status" value="1"/>
</dbReference>
<evidence type="ECO:0000313" key="7">
    <source>
        <dbReference type="EMBL" id="PZX65567.1"/>
    </source>
</evidence>
<dbReference type="PANTHER" id="PTHR33308:SF9">
    <property type="entry name" value="PEPTIDOGLYCAN HYDROLASE FLGJ"/>
    <property type="match status" value="1"/>
</dbReference>
<organism evidence="7 8">
    <name type="scientific">Hydrotalea sandarakina</name>
    <dbReference type="NCBI Taxonomy" id="1004304"/>
    <lineage>
        <taxon>Bacteria</taxon>
        <taxon>Pseudomonadati</taxon>
        <taxon>Bacteroidota</taxon>
        <taxon>Chitinophagia</taxon>
        <taxon>Chitinophagales</taxon>
        <taxon>Chitinophagaceae</taxon>
        <taxon>Hydrotalea</taxon>
    </lineage>
</organism>
<dbReference type="InterPro" id="IPR051056">
    <property type="entry name" value="Glycosyl_Hydrolase_73"/>
</dbReference>
<dbReference type="PANTHER" id="PTHR33308">
    <property type="entry name" value="PEPTIDOGLYCAN HYDROLASE FLGJ"/>
    <property type="match status" value="1"/>
</dbReference>
<reference evidence="7 8" key="1">
    <citation type="submission" date="2018-06" db="EMBL/GenBank/DDBJ databases">
        <title>Genomic Encyclopedia of Archaeal and Bacterial Type Strains, Phase II (KMG-II): from individual species to whole genera.</title>
        <authorList>
            <person name="Goeker M."/>
        </authorList>
    </citation>
    <scope>NUCLEOTIDE SEQUENCE [LARGE SCALE GENOMIC DNA]</scope>
    <source>
        <strain evidence="7 8">DSM 23241</strain>
    </source>
</reference>
<feature type="signal peptide" evidence="5">
    <location>
        <begin position="1"/>
        <end position="19"/>
    </location>
</feature>
<dbReference type="InterPro" id="IPR036779">
    <property type="entry name" value="LysM_dom_sf"/>
</dbReference>
<keyword evidence="1" id="KW-0929">Antimicrobial</keyword>
<dbReference type="SUPFAM" id="SSF54106">
    <property type="entry name" value="LysM domain"/>
    <property type="match status" value="1"/>
</dbReference>
<evidence type="ECO:0000256" key="5">
    <source>
        <dbReference type="SAM" id="SignalP"/>
    </source>
</evidence>
<dbReference type="EMBL" id="QKZV01000001">
    <property type="protein sequence ID" value="PZX65567.1"/>
    <property type="molecule type" value="Genomic_DNA"/>
</dbReference>